<dbReference type="GO" id="GO:0046677">
    <property type="term" value="P:response to antibiotic"/>
    <property type="evidence" value="ECO:0007669"/>
    <property type="project" value="UniProtKB-KW"/>
</dbReference>
<evidence type="ECO:0000256" key="2">
    <source>
        <dbReference type="ARBA" id="ARBA00022692"/>
    </source>
</evidence>
<reference evidence="8" key="1">
    <citation type="submission" date="2021-01" db="EMBL/GenBank/DDBJ databases">
        <title>Whole genome shotgun sequence of Rhizocola hellebori NBRC 109834.</title>
        <authorList>
            <person name="Komaki H."/>
            <person name="Tamura T."/>
        </authorList>
    </citation>
    <scope>NUCLEOTIDE SEQUENCE</scope>
    <source>
        <strain evidence="8">NBRC 109834</strain>
    </source>
</reference>
<evidence type="ECO:0000256" key="5">
    <source>
        <dbReference type="ARBA" id="ARBA00023251"/>
    </source>
</evidence>
<dbReference type="RefSeq" id="WP_203906021.1">
    <property type="nucleotide sequence ID" value="NZ_BONY01000001.1"/>
</dbReference>
<proteinExistence type="predicted"/>
<dbReference type="GO" id="GO:0140359">
    <property type="term" value="F:ABC-type transporter activity"/>
    <property type="evidence" value="ECO:0007669"/>
    <property type="project" value="InterPro"/>
</dbReference>
<feature type="transmembrane region" description="Helical" evidence="6">
    <location>
        <begin position="215"/>
        <end position="233"/>
    </location>
</feature>
<dbReference type="Pfam" id="PF12698">
    <property type="entry name" value="ABC2_membrane_3"/>
    <property type="match status" value="1"/>
</dbReference>
<feature type="transmembrane region" description="Helical" evidence="6">
    <location>
        <begin position="127"/>
        <end position="148"/>
    </location>
</feature>
<evidence type="ECO:0000313" key="8">
    <source>
        <dbReference type="EMBL" id="GIH02079.1"/>
    </source>
</evidence>
<keyword evidence="2 6" id="KW-0812">Transmembrane</keyword>
<evidence type="ECO:0000256" key="1">
    <source>
        <dbReference type="ARBA" id="ARBA00004141"/>
    </source>
</evidence>
<name>A0A8J3VBY1_9ACTN</name>
<comment type="subcellular location">
    <subcellularLocation>
        <location evidence="1">Membrane</location>
        <topology evidence="1">Multi-pass membrane protein</topology>
    </subcellularLocation>
</comment>
<dbReference type="PIRSF" id="PIRSF006648">
    <property type="entry name" value="DrrB"/>
    <property type="match status" value="1"/>
</dbReference>
<dbReference type="InterPro" id="IPR000412">
    <property type="entry name" value="ABC_2_transport"/>
</dbReference>
<keyword evidence="4 6" id="KW-0472">Membrane</keyword>
<comment type="caution">
    <text evidence="8">The sequence shown here is derived from an EMBL/GenBank/DDBJ whole genome shotgun (WGS) entry which is preliminary data.</text>
</comment>
<keyword evidence="3 6" id="KW-1133">Transmembrane helix</keyword>
<dbReference type="InterPro" id="IPR051784">
    <property type="entry name" value="Nod_factor_ABC_transporter"/>
</dbReference>
<evidence type="ECO:0000256" key="4">
    <source>
        <dbReference type="ARBA" id="ARBA00023136"/>
    </source>
</evidence>
<evidence type="ECO:0000313" key="9">
    <source>
        <dbReference type="Proteomes" id="UP000612899"/>
    </source>
</evidence>
<gene>
    <name evidence="8" type="ORF">Rhe02_01460</name>
</gene>
<dbReference type="PANTHER" id="PTHR43229:SF2">
    <property type="entry name" value="NODULATION PROTEIN J"/>
    <property type="match status" value="1"/>
</dbReference>
<feature type="transmembrane region" description="Helical" evidence="6">
    <location>
        <begin position="91"/>
        <end position="115"/>
    </location>
</feature>
<feature type="transmembrane region" description="Helical" evidence="6">
    <location>
        <begin position="160"/>
        <end position="176"/>
    </location>
</feature>
<evidence type="ECO:0000256" key="3">
    <source>
        <dbReference type="ARBA" id="ARBA00022989"/>
    </source>
</evidence>
<dbReference type="EMBL" id="BONY01000001">
    <property type="protein sequence ID" value="GIH02079.1"/>
    <property type="molecule type" value="Genomic_DNA"/>
</dbReference>
<feature type="transmembrane region" description="Helical" evidence="6">
    <location>
        <begin position="12"/>
        <end position="33"/>
    </location>
</feature>
<accession>A0A8J3VBY1</accession>
<feature type="transmembrane region" description="Helical" evidence="6">
    <location>
        <begin position="45"/>
        <end position="70"/>
    </location>
</feature>
<dbReference type="AlphaFoldDB" id="A0A8J3VBY1"/>
<dbReference type="Proteomes" id="UP000612899">
    <property type="component" value="Unassembled WGS sequence"/>
</dbReference>
<dbReference type="InterPro" id="IPR013525">
    <property type="entry name" value="ABC2_TM"/>
</dbReference>
<dbReference type="GO" id="GO:0043190">
    <property type="term" value="C:ATP-binding cassette (ABC) transporter complex"/>
    <property type="evidence" value="ECO:0007669"/>
    <property type="project" value="InterPro"/>
</dbReference>
<evidence type="ECO:0000256" key="6">
    <source>
        <dbReference type="SAM" id="Phobius"/>
    </source>
</evidence>
<organism evidence="8 9">
    <name type="scientific">Rhizocola hellebori</name>
    <dbReference type="NCBI Taxonomy" id="1392758"/>
    <lineage>
        <taxon>Bacteria</taxon>
        <taxon>Bacillati</taxon>
        <taxon>Actinomycetota</taxon>
        <taxon>Actinomycetes</taxon>
        <taxon>Micromonosporales</taxon>
        <taxon>Micromonosporaceae</taxon>
        <taxon>Rhizocola</taxon>
    </lineage>
</organism>
<keyword evidence="5" id="KW-0046">Antibiotic resistance</keyword>
<protein>
    <submittedName>
        <fullName evidence="8">ABC transporter</fullName>
    </submittedName>
</protein>
<sequence>MLAFLKFEARRLLREPRAIVLTLVLPVLVYTISSGNQGDVGGLDVAAYLMVSMAAYGVLVGVMTVGISVSQERASGWLRQLRITPLSPGKVVVSKALLGSLLAVPVVLAVGVTAVASHGVSLGIDRWAALIGLLWLGSLPFAALGLALGFSLPPQLTQPVSMLGVFGLSFLGGLFVPTEVMPKALAQISGWLPSNRYAELGRSIVLHHAPPARGVLILAGWAVIFALLAMTAYRRSAAAK</sequence>
<dbReference type="PANTHER" id="PTHR43229">
    <property type="entry name" value="NODULATION PROTEIN J"/>
    <property type="match status" value="1"/>
</dbReference>
<feature type="domain" description="ABC-2 type transporter transmembrane" evidence="7">
    <location>
        <begin position="45"/>
        <end position="229"/>
    </location>
</feature>
<evidence type="ECO:0000259" key="7">
    <source>
        <dbReference type="Pfam" id="PF12698"/>
    </source>
</evidence>
<keyword evidence="9" id="KW-1185">Reference proteome</keyword>